<dbReference type="Pfam" id="PF00534">
    <property type="entry name" value="Glycos_transf_1"/>
    <property type="match status" value="1"/>
</dbReference>
<evidence type="ECO:0000313" key="3">
    <source>
        <dbReference type="Proteomes" id="UP000005580"/>
    </source>
</evidence>
<dbReference type="Gene3D" id="3.40.50.2000">
    <property type="entry name" value="Glycogen Phosphorylase B"/>
    <property type="match status" value="2"/>
</dbReference>
<dbReference type="PANTHER" id="PTHR12526">
    <property type="entry name" value="GLYCOSYLTRANSFERASE"/>
    <property type="match status" value="1"/>
</dbReference>
<dbReference type="HOGENOM" id="CLU_063407_0_0_10"/>
<keyword evidence="3" id="KW-1185">Reference proteome</keyword>
<dbReference type="InterPro" id="IPR001296">
    <property type="entry name" value="Glyco_trans_1"/>
</dbReference>
<dbReference type="AlphaFoldDB" id="E7RLV1"/>
<dbReference type="GO" id="GO:0016757">
    <property type="term" value="F:glycosyltransferase activity"/>
    <property type="evidence" value="ECO:0007669"/>
    <property type="project" value="InterPro"/>
</dbReference>
<sequence>MKVYFYHTQDIQYILKRMEKGEFPPHFLYGATKLERHGIGVVWHRSRLGMARWRMMIYNLWQILMRREHFDAIYATHYRGIEPLIFLRALGLYRKPIVIWHHQPVVRSQSIWREFLGKFFYKGIDEMFFFSRKLIEDSLKVGKVRPERMHLGHWGADLGFYDRILARHEKRKGFISTGKEMRDMKTLVRAFNAAYTTEALLDIYIGRKNGEVDYEMLFRSMEIRDNVHIHYPQGLLPYELALEVNRAACVVVCCMETKYTVGLTTVVEAIALGLPVICSRNPQMPVNLEAEGCGISVAYGDEEGWRKAITYIQEHPEEARKMGQRGRTLAEREFNDERCADEVAALLKEVIAR</sequence>
<accession>E7RLV1</accession>
<dbReference type="EMBL" id="AEPE02000002">
    <property type="protein sequence ID" value="EFZ37732.1"/>
    <property type="molecule type" value="Genomic_DNA"/>
</dbReference>
<gene>
    <name evidence="2" type="ORF">HMPREF0663_10101</name>
</gene>
<dbReference type="eggNOG" id="COG0438">
    <property type="taxonomic scope" value="Bacteria"/>
</dbReference>
<dbReference type="SUPFAM" id="SSF53756">
    <property type="entry name" value="UDP-Glycosyltransferase/glycogen phosphorylase"/>
    <property type="match status" value="1"/>
</dbReference>
<proteinExistence type="predicted"/>
<dbReference type="PANTHER" id="PTHR12526:SF630">
    <property type="entry name" value="GLYCOSYLTRANSFERASE"/>
    <property type="match status" value="1"/>
</dbReference>
<feature type="domain" description="Glycosyl transferase family 1" evidence="1">
    <location>
        <begin position="179"/>
        <end position="327"/>
    </location>
</feature>
<protein>
    <recommendedName>
        <fullName evidence="1">Glycosyl transferase family 1 domain-containing protein</fullName>
    </recommendedName>
</protein>
<evidence type="ECO:0000313" key="2">
    <source>
        <dbReference type="EMBL" id="EFZ37732.1"/>
    </source>
</evidence>
<organism evidence="2 3">
    <name type="scientific">Hoylesella oralis ATCC 33269</name>
    <dbReference type="NCBI Taxonomy" id="873533"/>
    <lineage>
        <taxon>Bacteria</taxon>
        <taxon>Pseudomonadati</taxon>
        <taxon>Bacteroidota</taxon>
        <taxon>Bacteroidia</taxon>
        <taxon>Bacteroidales</taxon>
        <taxon>Prevotellaceae</taxon>
        <taxon>Hoylesella</taxon>
    </lineage>
</organism>
<comment type="caution">
    <text evidence="2">The sequence shown here is derived from an EMBL/GenBank/DDBJ whole genome shotgun (WGS) entry which is preliminary data.</text>
</comment>
<name>E7RLV1_9BACT</name>
<reference evidence="2" key="1">
    <citation type="submission" date="2011-01" db="EMBL/GenBank/DDBJ databases">
        <authorList>
            <person name="Muzny D."/>
            <person name="Qin X."/>
            <person name="Buhay C."/>
            <person name="Dugan-Rocha S."/>
            <person name="Ding Y."/>
            <person name="Chen G."/>
            <person name="Hawes A."/>
            <person name="Holder M."/>
            <person name="Jhangiani S."/>
            <person name="Johnson A."/>
            <person name="Khan Z."/>
            <person name="Li Z."/>
            <person name="Liu W."/>
            <person name="Liu X."/>
            <person name="Perez L."/>
            <person name="Shen H."/>
            <person name="Wang Q."/>
            <person name="Watt J."/>
            <person name="Xi L."/>
            <person name="Xin Y."/>
            <person name="Zhou J."/>
            <person name="Deng J."/>
            <person name="Jiang H."/>
            <person name="Liu Y."/>
            <person name="Qu J."/>
            <person name="Song X.-Z."/>
            <person name="Zhang L."/>
            <person name="Villasana D."/>
            <person name="Johnson A."/>
            <person name="Liu J."/>
            <person name="Liyanage D."/>
            <person name="Lorensuhewa L."/>
            <person name="Robinson T."/>
            <person name="Song A."/>
            <person name="Song B.-B."/>
            <person name="Dinh H."/>
            <person name="Thornton R."/>
            <person name="Coyle M."/>
            <person name="Francisco L."/>
            <person name="Jackson L."/>
            <person name="Javaid M."/>
            <person name="Korchina V."/>
            <person name="Kovar C."/>
            <person name="Mata R."/>
            <person name="Mathew T."/>
            <person name="Ngo R."/>
            <person name="Nguyen L."/>
            <person name="Nguyen N."/>
            <person name="Okwuonu G."/>
            <person name="Ongeri F."/>
            <person name="Pham C."/>
            <person name="Simmons D."/>
            <person name="Wilczek-Boney K."/>
            <person name="Hale W."/>
            <person name="Jakkamsetti A."/>
            <person name="Pham P."/>
            <person name="Ruth R."/>
            <person name="San Lucas F."/>
            <person name="Warren J."/>
            <person name="Zhang J."/>
            <person name="Zhao Z."/>
            <person name="Zhou C."/>
            <person name="Zhu D."/>
            <person name="Lee S."/>
            <person name="Bess C."/>
            <person name="Blankenburg K."/>
            <person name="Forbes L."/>
            <person name="Fu Q."/>
            <person name="Gubbala S."/>
            <person name="Hirani K."/>
            <person name="Jayaseelan J.C."/>
            <person name="Lara F."/>
            <person name="Munidasa M."/>
            <person name="Palculict T."/>
            <person name="Patil S."/>
            <person name="Pu L.-L."/>
            <person name="Saada N."/>
            <person name="Tang L."/>
            <person name="Weissenberger G."/>
            <person name="Zhu Y."/>
            <person name="Hemphill L."/>
            <person name="Shang Y."/>
            <person name="Youmans B."/>
            <person name="Ayvaz T."/>
            <person name="Ross M."/>
            <person name="Santibanez J."/>
            <person name="Aqrawi P."/>
            <person name="Gross S."/>
            <person name="Joshi V."/>
            <person name="Fowler G."/>
            <person name="Nazareth L."/>
            <person name="Reid J."/>
            <person name="Worley K."/>
            <person name="Petrosino J."/>
            <person name="Highlander S."/>
            <person name="Gibbs R."/>
        </authorList>
    </citation>
    <scope>NUCLEOTIDE SEQUENCE [LARGE SCALE GENOMIC DNA]</scope>
    <source>
        <strain evidence="2">ATCC 33269</strain>
    </source>
</reference>
<dbReference type="RefSeq" id="WP_004368759.1">
    <property type="nucleotide sequence ID" value="NZ_GL833119.1"/>
</dbReference>
<dbReference type="STRING" id="28134.SAMN05444288_0740"/>
<dbReference type="Proteomes" id="UP000005580">
    <property type="component" value="Unassembled WGS sequence"/>
</dbReference>
<evidence type="ECO:0000259" key="1">
    <source>
        <dbReference type="Pfam" id="PF00534"/>
    </source>
</evidence>